<evidence type="ECO:0000313" key="1">
    <source>
        <dbReference type="EMBL" id="KXT54049.1"/>
    </source>
</evidence>
<sequence>MEKIKTKDYNNGLETKDSLSKVKAIDVAGNDILVSSGIVTNSGGGCRRYLSNNRLRYNKWYRIASAPSGVNPNSVLLNIGNQYVNKAASAQLFYIFADGYSDNQCVIQLASGGKCISKMRILYKASTTEGPIIEVLARADGENSYFFAYSCGIGFTFQDPVEVNETPDSGYSVKEFAF</sequence>
<dbReference type="AlphaFoldDB" id="A0A139LRI1"/>
<comment type="caution">
    <text evidence="1">The sequence shown here is derived from an EMBL/GenBank/DDBJ whole genome shotgun (WGS) entry which is preliminary data.</text>
</comment>
<evidence type="ECO:0000313" key="2">
    <source>
        <dbReference type="Proteomes" id="UP000070319"/>
    </source>
</evidence>
<organism evidence="1">
    <name type="scientific">Bacteroides intestinalis</name>
    <dbReference type="NCBI Taxonomy" id="329854"/>
    <lineage>
        <taxon>Bacteria</taxon>
        <taxon>Pseudomonadati</taxon>
        <taxon>Bacteroidota</taxon>
        <taxon>Bacteroidia</taxon>
        <taxon>Bacteroidales</taxon>
        <taxon>Bacteroidaceae</taxon>
        <taxon>Bacteroides</taxon>
    </lineage>
</organism>
<gene>
    <name evidence="1" type="ORF">HMPREF2531_01027</name>
</gene>
<proteinExistence type="predicted"/>
<dbReference type="RefSeq" id="WP_129617486.1">
    <property type="nucleotide sequence ID" value="NZ_KQ968680.1"/>
</dbReference>
<name>A0A139LRI1_9BACE</name>
<protein>
    <submittedName>
        <fullName evidence="1">Uncharacterized protein</fullName>
    </submittedName>
</protein>
<dbReference type="Proteomes" id="UP000070319">
    <property type="component" value="Unassembled WGS sequence"/>
</dbReference>
<reference evidence="1 2" key="1">
    <citation type="submission" date="2016-02" db="EMBL/GenBank/DDBJ databases">
        <authorList>
            <person name="Wen L."/>
            <person name="He K."/>
            <person name="Yang H."/>
        </authorList>
    </citation>
    <scope>NUCLEOTIDE SEQUENCE [LARGE SCALE GENOMIC DNA]</scope>
    <source>
        <strain evidence="1 2">KLE1704</strain>
    </source>
</reference>
<dbReference type="EMBL" id="LTDF01000047">
    <property type="protein sequence ID" value="KXT54049.1"/>
    <property type="molecule type" value="Genomic_DNA"/>
</dbReference>
<dbReference type="PATRIC" id="fig|329854.7.peg.1039"/>
<accession>A0A139LRI1</accession>